<evidence type="ECO:0000313" key="3">
    <source>
        <dbReference type="Proteomes" id="UP000249061"/>
    </source>
</evidence>
<evidence type="ECO:0000313" key="2">
    <source>
        <dbReference type="EMBL" id="PZR08041.1"/>
    </source>
</evidence>
<dbReference type="EMBL" id="QFQP01000027">
    <property type="protein sequence ID" value="PZR08041.1"/>
    <property type="molecule type" value="Genomic_DNA"/>
</dbReference>
<dbReference type="Proteomes" id="UP000249061">
    <property type="component" value="Unassembled WGS sequence"/>
</dbReference>
<accession>A0A2W5VD38</accession>
<reference evidence="2 3" key="1">
    <citation type="submission" date="2017-08" db="EMBL/GenBank/DDBJ databases">
        <title>Infants hospitalized years apart are colonized by the same room-sourced microbial strains.</title>
        <authorList>
            <person name="Brooks B."/>
            <person name="Olm M.R."/>
            <person name="Firek B.A."/>
            <person name="Baker R."/>
            <person name="Thomas B.C."/>
            <person name="Morowitz M.J."/>
            <person name="Banfield J.F."/>
        </authorList>
    </citation>
    <scope>NUCLEOTIDE SEQUENCE [LARGE SCALE GENOMIC DNA]</scope>
    <source>
        <strain evidence="2">S2_003_000_R2_14</strain>
    </source>
</reference>
<sequence length="240" mass="27110">MRRAFVLTLFATSALAAEPTMRRETRLEFAIDDAFQNDGGVQFFYEFFEPAQVADAGVGTDFARVRTLDDKATHGEQLHAVMSRIVYTLERDITYFTEARARDVKYINTIAPEVKATVDAKGVFHTSKPPANSFTIEWQKPLREDSPYRAFLPAGAEIDSLIVQRNSDFDRMFGFKTAERAVTWTAHQPLGEGRTRVFVVTMSLMHNIPPGFMGGKERVYKEAVESATQLIGRLRNYKGP</sequence>
<keyword evidence="1" id="KW-0732">Signal</keyword>
<organism evidence="2 3">
    <name type="scientific">Archangium gephyra</name>
    <dbReference type="NCBI Taxonomy" id="48"/>
    <lineage>
        <taxon>Bacteria</taxon>
        <taxon>Pseudomonadati</taxon>
        <taxon>Myxococcota</taxon>
        <taxon>Myxococcia</taxon>
        <taxon>Myxococcales</taxon>
        <taxon>Cystobacterineae</taxon>
        <taxon>Archangiaceae</taxon>
        <taxon>Archangium</taxon>
    </lineage>
</organism>
<gene>
    <name evidence="2" type="ORF">DI536_25735</name>
</gene>
<dbReference type="AlphaFoldDB" id="A0A2W5VD38"/>
<feature type="signal peptide" evidence="1">
    <location>
        <begin position="1"/>
        <end position="16"/>
    </location>
</feature>
<feature type="chain" id="PRO_5015953654" description="START domain-containing protein" evidence="1">
    <location>
        <begin position="17"/>
        <end position="240"/>
    </location>
</feature>
<comment type="caution">
    <text evidence="2">The sequence shown here is derived from an EMBL/GenBank/DDBJ whole genome shotgun (WGS) entry which is preliminary data.</text>
</comment>
<evidence type="ECO:0000256" key="1">
    <source>
        <dbReference type="SAM" id="SignalP"/>
    </source>
</evidence>
<proteinExistence type="predicted"/>
<name>A0A2W5VD38_9BACT</name>
<evidence type="ECO:0008006" key="4">
    <source>
        <dbReference type="Google" id="ProtNLM"/>
    </source>
</evidence>
<protein>
    <recommendedName>
        <fullName evidence="4">START domain-containing protein</fullName>
    </recommendedName>
</protein>